<evidence type="ECO:0000313" key="7">
    <source>
        <dbReference type="EMBL" id="PWB87795.1"/>
    </source>
</evidence>
<dbReference type="Pfam" id="PF02133">
    <property type="entry name" value="Transp_cyt_pur"/>
    <property type="match status" value="1"/>
</dbReference>
<feature type="transmembrane region" description="Helical" evidence="6">
    <location>
        <begin position="142"/>
        <end position="162"/>
    </location>
</feature>
<evidence type="ECO:0000313" key="8">
    <source>
        <dbReference type="Proteomes" id="UP000251717"/>
    </source>
</evidence>
<name>A0A315XN96_9EURY</name>
<dbReference type="RefSeq" id="WP_116591734.1">
    <property type="nucleotide sequence ID" value="NZ_MZGS01000017.1"/>
</dbReference>
<dbReference type="AlphaFoldDB" id="A0A315XN96"/>
<proteinExistence type="inferred from homology"/>
<keyword evidence="3 6" id="KW-0812">Transmembrane</keyword>
<comment type="subcellular location">
    <subcellularLocation>
        <location evidence="1">Membrane</location>
        <topology evidence="1">Multi-pass membrane protein</topology>
    </subcellularLocation>
</comment>
<dbReference type="OrthoDB" id="27121at2157"/>
<dbReference type="GO" id="GO:0015209">
    <property type="term" value="F:cytosine transmembrane transporter activity"/>
    <property type="evidence" value="ECO:0007669"/>
    <property type="project" value="InterPro"/>
</dbReference>
<evidence type="ECO:0000256" key="3">
    <source>
        <dbReference type="ARBA" id="ARBA00022692"/>
    </source>
</evidence>
<feature type="transmembrane region" description="Helical" evidence="6">
    <location>
        <begin position="83"/>
        <end position="108"/>
    </location>
</feature>
<dbReference type="EMBL" id="MZGS01000017">
    <property type="protein sequence ID" value="PWB87795.1"/>
    <property type="molecule type" value="Genomic_DNA"/>
</dbReference>
<dbReference type="Proteomes" id="UP000251717">
    <property type="component" value="Unassembled WGS sequence"/>
</dbReference>
<feature type="transmembrane region" description="Helical" evidence="6">
    <location>
        <begin position="12"/>
        <end position="33"/>
    </location>
</feature>
<feature type="transmembrane region" description="Helical" evidence="6">
    <location>
        <begin position="243"/>
        <end position="267"/>
    </location>
</feature>
<evidence type="ECO:0000256" key="4">
    <source>
        <dbReference type="ARBA" id="ARBA00022989"/>
    </source>
</evidence>
<feature type="transmembrane region" description="Helical" evidence="6">
    <location>
        <begin position="114"/>
        <end position="135"/>
    </location>
</feature>
<feature type="transmembrane region" description="Helical" evidence="6">
    <location>
        <begin position="339"/>
        <end position="359"/>
    </location>
</feature>
<sequence length="391" mass="42316">MENRTGHFTNFIIWFGVAISVSEIEAGIQIGSLSAVDSLWFPLILGHLIGGVLLFFVGLIGARLRLNAMESINSTFGNYGSKFFAILNVTQLLAWVAVLNAQGAMALMGLNLQIPFGLVCIVLAILVALWVYVGLQRSSRITTVVMIVLTLLLAILSFKFFAGNTFATMPAATASKLGFWNIFEISIAMPISWLPVISDYTKDVKNPIKDTALSAVAYTLASLWMYFIGIGIVGLGTTSISQAILISGLGVQGIIIVVLSTVTTNFLAANSAGESSKAIFNRINPKIAGVVISMLSALLAISGIMDHYVNFLYLIASVFAPMAAVLLVSFYFIKSESDIWTWCWNIFSWLVGFLVYQSTVNLDSIVLGPTLLAIIISAALTYVQVIRKKVK</sequence>
<protein>
    <submittedName>
        <fullName evidence="7">Cytosine permease</fullName>
    </submittedName>
</protein>
<evidence type="ECO:0000256" key="2">
    <source>
        <dbReference type="ARBA" id="ARBA00008974"/>
    </source>
</evidence>
<dbReference type="PANTHER" id="PTHR30569">
    <property type="entry name" value="CYTOSINE TRANSPORTER CODB"/>
    <property type="match status" value="1"/>
</dbReference>
<dbReference type="Gene3D" id="1.10.4160.10">
    <property type="entry name" value="Hydantoin permease"/>
    <property type="match status" value="1"/>
</dbReference>
<dbReference type="InterPro" id="IPR030191">
    <property type="entry name" value="CodB"/>
</dbReference>
<evidence type="ECO:0000256" key="5">
    <source>
        <dbReference type="ARBA" id="ARBA00023136"/>
    </source>
</evidence>
<evidence type="ECO:0000256" key="6">
    <source>
        <dbReference type="SAM" id="Phobius"/>
    </source>
</evidence>
<accession>A0A315XN96</accession>
<keyword evidence="8" id="KW-1185">Reference proteome</keyword>
<comment type="caution">
    <text evidence="7">The sequence shown here is derived from an EMBL/GenBank/DDBJ whole genome shotgun (WGS) entry which is preliminary data.</text>
</comment>
<organism evidence="7 8">
    <name type="scientific">Methanobrevibacter thaueri</name>
    <dbReference type="NCBI Taxonomy" id="190975"/>
    <lineage>
        <taxon>Archaea</taxon>
        <taxon>Methanobacteriati</taxon>
        <taxon>Methanobacteriota</taxon>
        <taxon>Methanomada group</taxon>
        <taxon>Methanobacteria</taxon>
        <taxon>Methanobacteriales</taxon>
        <taxon>Methanobacteriaceae</taxon>
        <taxon>Methanobrevibacter</taxon>
    </lineage>
</organism>
<dbReference type="GO" id="GO:0005886">
    <property type="term" value="C:plasma membrane"/>
    <property type="evidence" value="ECO:0007669"/>
    <property type="project" value="TreeGrafter"/>
</dbReference>
<dbReference type="InterPro" id="IPR001248">
    <property type="entry name" value="Pur-cyt_permease"/>
</dbReference>
<reference evidence="7 8" key="1">
    <citation type="submission" date="2017-03" db="EMBL/GenBank/DDBJ databases">
        <title>Genome sequence of Methanobrevibacter thaueri.</title>
        <authorList>
            <person name="Poehlein A."/>
            <person name="Seedorf H."/>
            <person name="Daniel R."/>
        </authorList>
    </citation>
    <scope>NUCLEOTIDE SEQUENCE [LARGE SCALE GENOMIC DNA]</scope>
    <source>
        <strain evidence="7 8">DSM 11995</strain>
    </source>
</reference>
<comment type="similarity">
    <text evidence="2">Belongs to the purine-cytosine permease (2.A.39) family.</text>
</comment>
<feature type="transmembrane region" description="Helical" evidence="6">
    <location>
        <begin position="287"/>
        <end position="305"/>
    </location>
</feature>
<feature type="transmembrane region" description="Helical" evidence="6">
    <location>
        <begin position="182"/>
        <end position="200"/>
    </location>
</feature>
<feature type="transmembrane region" description="Helical" evidence="6">
    <location>
        <begin position="39"/>
        <end position="62"/>
    </location>
</feature>
<feature type="transmembrane region" description="Helical" evidence="6">
    <location>
        <begin position="212"/>
        <end position="237"/>
    </location>
</feature>
<gene>
    <name evidence="7" type="ORF">MBBTH_07640</name>
</gene>
<feature type="transmembrane region" description="Helical" evidence="6">
    <location>
        <begin position="311"/>
        <end position="332"/>
    </location>
</feature>
<evidence type="ECO:0000256" key="1">
    <source>
        <dbReference type="ARBA" id="ARBA00004141"/>
    </source>
</evidence>
<feature type="transmembrane region" description="Helical" evidence="6">
    <location>
        <begin position="365"/>
        <end position="385"/>
    </location>
</feature>
<keyword evidence="4 6" id="KW-1133">Transmembrane helix</keyword>
<dbReference type="PANTHER" id="PTHR30569:SF0">
    <property type="entry name" value="CYTOSINE PERMEASE"/>
    <property type="match status" value="1"/>
</dbReference>
<keyword evidence="5 6" id="KW-0472">Membrane</keyword>